<protein>
    <recommendedName>
        <fullName evidence="1">Magnesium transporter MgtE intracellular domain-containing protein</fullName>
    </recommendedName>
</protein>
<evidence type="ECO:0000313" key="3">
    <source>
        <dbReference type="Proteomes" id="UP000000602"/>
    </source>
</evidence>
<dbReference type="HOGENOM" id="CLU_1501200_0_0_7"/>
<dbReference type="Pfam" id="PF03448">
    <property type="entry name" value="MgtE_N"/>
    <property type="match status" value="1"/>
</dbReference>
<sequence length="179" mass="20001">MKKPSQRQEILTTLLIVFFSLFQTYSIARAAESTEYGSVEERRLEASLVQNAKDEEIRLDTIIARKNELKILEKAVDKKLVQVEEKITELKKIKLAIDSLLEKRSATELAKLETLAKIYGKMDAPRAARAIASLDRKLASNLLAAMKAKSAAKILDQLPPRIAGELTTKVSGTQLYNTD</sequence>
<evidence type="ECO:0000313" key="2">
    <source>
        <dbReference type="EMBL" id="CAG37390.1"/>
    </source>
</evidence>
<keyword evidence="3" id="KW-1185">Reference proteome</keyword>
<accession>Q6AJT6</accession>
<dbReference type="InterPro" id="IPR006668">
    <property type="entry name" value="Mg_transptr_MgtE_intracell_dom"/>
</dbReference>
<dbReference type="EMBL" id="CR522870">
    <property type="protein sequence ID" value="CAG37390.1"/>
    <property type="molecule type" value="Genomic_DNA"/>
</dbReference>
<organism evidence="2 3">
    <name type="scientific">Desulfotalea psychrophila (strain LSv54 / DSM 12343)</name>
    <dbReference type="NCBI Taxonomy" id="177439"/>
    <lineage>
        <taxon>Bacteria</taxon>
        <taxon>Pseudomonadati</taxon>
        <taxon>Thermodesulfobacteriota</taxon>
        <taxon>Desulfobulbia</taxon>
        <taxon>Desulfobulbales</taxon>
        <taxon>Desulfocapsaceae</taxon>
        <taxon>Desulfotalea</taxon>
    </lineage>
</organism>
<dbReference type="Proteomes" id="UP000000602">
    <property type="component" value="Chromosome"/>
</dbReference>
<dbReference type="STRING" id="177439.DP2661"/>
<name>Q6AJT6_DESPS</name>
<reference evidence="3" key="1">
    <citation type="journal article" date="2004" name="Environ. Microbiol.">
        <title>The genome of Desulfotalea psychrophila, a sulfate-reducing bacterium from permanently cold Arctic sediments.</title>
        <authorList>
            <person name="Rabus R."/>
            <person name="Ruepp A."/>
            <person name="Frickey T."/>
            <person name="Rattei T."/>
            <person name="Fartmann B."/>
            <person name="Stark M."/>
            <person name="Bauer M."/>
            <person name="Zibat A."/>
            <person name="Lombardot T."/>
            <person name="Becker I."/>
            <person name="Amann J."/>
            <person name="Gellner K."/>
            <person name="Teeling H."/>
            <person name="Leuschner W.D."/>
            <person name="Gloeckner F.-O."/>
            <person name="Lupas A.N."/>
            <person name="Amann R."/>
            <person name="Klenk H.-P."/>
        </authorList>
    </citation>
    <scope>NUCLEOTIDE SEQUENCE [LARGE SCALE GENOMIC DNA]</scope>
    <source>
        <strain evidence="3">DSM 12343 / LSv54</strain>
    </source>
</reference>
<gene>
    <name evidence="2" type="ordered locus">DP2661</name>
</gene>
<dbReference type="SUPFAM" id="SSF158791">
    <property type="entry name" value="MgtE N-terminal domain-like"/>
    <property type="match status" value="1"/>
</dbReference>
<feature type="domain" description="Magnesium transporter MgtE intracellular" evidence="1">
    <location>
        <begin position="105"/>
        <end position="168"/>
    </location>
</feature>
<dbReference type="RefSeq" id="WP_011189902.1">
    <property type="nucleotide sequence ID" value="NC_006138.1"/>
</dbReference>
<evidence type="ECO:0000259" key="1">
    <source>
        <dbReference type="Pfam" id="PF03448"/>
    </source>
</evidence>
<dbReference type="eggNOG" id="COG3334">
    <property type="taxonomic scope" value="Bacteria"/>
</dbReference>
<proteinExistence type="predicted"/>
<dbReference type="AlphaFoldDB" id="Q6AJT6"/>
<dbReference type="OrthoDB" id="5405847at2"/>
<dbReference type="KEGG" id="dps:DP2661"/>